<dbReference type="SUPFAM" id="SSF49464">
    <property type="entry name" value="Carboxypeptidase regulatory domain-like"/>
    <property type="match status" value="1"/>
</dbReference>
<accession>A0A923PQD9</accession>
<proteinExistence type="predicted"/>
<feature type="chain" id="PRO_5037159909" evidence="5">
    <location>
        <begin position="20"/>
        <end position="818"/>
    </location>
</feature>
<evidence type="ECO:0000256" key="3">
    <source>
        <dbReference type="ARBA" id="ARBA00023237"/>
    </source>
</evidence>
<comment type="caution">
    <text evidence="8">The sequence shown here is derived from an EMBL/GenBank/DDBJ whole genome shotgun (WGS) entry which is preliminary data.</text>
</comment>
<feature type="signal peptide" evidence="5">
    <location>
        <begin position="1"/>
        <end position="19"/>
    </location>
</feature>
<keyword evidence="2" id="KW-0472">Membrane</keyword>
<dbReference type="InterPro" id="IPR037066">
    <property type="entry name" value="Plug_dom_sf"/>
</dbReference>
<keyword evidence="9" id="KW-1185">Reference proteome</keyword>
<dbReference type="Pfam" id="PF07715">
    <property type="entry name" value="Plug"/>
    <property type="match status" value="1"/>
</dbReference>
<dbReference type="RefSeq" id="WP_187467554.1">
    <property type="nucleotide sequence ID" value="NZ_JACSIT010000138.1"/>
</dbReference>
<dbReference type="PANTHER" id="PTHR40980:SF4">
    <property type="entry name" value="TONB-DEPENDENT RECEPTOR-LIKE BETA-BARREL DOMAIN-CONTAINING PROTEIN"/>
    <property type="match status" value="1"/>
</dbReference>
<evidence type="ECO:0000256" key="1">
    <source>
        <dbReference type="ARBA" id="ARBA00004442"/>
    </source>
</evidence>
<dbReference type="Pfam" id="PF14905">
    <property type="entry name" value="OMP_b-brl_3"/>
    <property type="match status" value="1"/>
</dbReference>
<evidence type="ECO:0000256" key="2">
    <source>
        <dbReference type="ARBA" id="ARBA00023136"/>
    </source>
</evidence>
<dbReference type="Gene3D" id="2.60.40.1120">
    <property type="entry name" value="Carboxypeptidase-like, regulatory domain"/>
    <property type="match status" value="1"/>
</dbReference>
<dbReference type="InterPro" id="IPR036942">
    <property type="entry name" value="Beta-barrel_TonB_sf"/>
</dbReference>
<reference evidence="8" key="1">
    <citation type="submission" date="2020-08" db="EMBL/GenBank/DDBJ databases">
        <title>Lewinella bacteria from marine environments.</title>
        <authorList>
            <person name="Zhong Y."/>
        </authorList>
    </citation>
    <scope>NUCLEOTIDE SEQUENCE</scope>
    <source>
        <strain evidence="8">KCTC 42187</strain>
    </source>
</reference>
<dbReference type="SUPFAM" id="SSF56935">
    <property type="entry name" value="Porins"/>
    <property type="match status" value="1"/>
</dbReference>
<dbReference type="Gene3D" id="2.40.170.20">
    <property type="entry name" value="TonB-dependent receptor, beta-barrel domain"/>
    <property type="match status" value="1"/>
</dbReference>
<evidence type="ECO:0000256" key="4">
    <source>
        <dbReference type="SAM" id="MobiDB-lite"/>
    </source>
</evidence>
<evidence type="ECO:0000256" key="5">
    <source>
        <dbReference type="SAM" id="SignalP"/>
    </source>
</evidence>
<dbReference type="AlphaFoldDB" id="A0A923PQD9"/>
<evidence type="ECO:0000313" key="9">
    <source>
        <dbReference type="Proteomes" id="UP000650081"/>
    </source>
</evidence>
<feature type="region of interest" description="Disordered" evidence="4">
    <location>
        <begin position="797"/>
        <end position="818"/>
    </location>
</feature>
<keyword evidence="8" id="KW-0675">Receptor</keyword>
<protein>
    <submittedName>
        <fullName evidence="8">TonB-dependent receptor</fullName>
    </submittedName>
</protein>
<dbReference type="GO" id="GO:0009279">
    <property type="term" value="C:cell outer membrane"/>
    <property type="evidence" value="ECO:0007669"/>
    <property type="project" value="UniProtKB-SubCell"/>
</dbReference>
<evidence type="ECO:0000313" key="8">
    <source>
        <dbReference type="EMBL" id="MBC6995523.1"/>
    </source>
</evidence>
<feature type="domain" description="TonB-dependent receptor plug" evidence="6">
    <location>
        <begin position="146"/>
        <end position="230"/>
    </location>
</feature>
<dbReference type="PANTHER" id="PTHR40980">
    <property type="entry name" value="PLUG DOMAIN-CONTAINING PROTEIN"/>
    <property type="match status" value="1"/>
</dbReference>
<keyword evidence="3" id="KW-0998">Cell outer membrane</keyword>
<dbReference type="InterPro" id="IPR012910">
    <property type="entry name" value="Plug_dom"/>
</dbReference>
<evidence type="ECO:0000259" key="7">
    <source>
        <dbReference type="Pfam" id="PF14905"/>
    </source>
</evidence>
<feature type="compositionally biased region" description="Basic and acidic residues" evidence="4">
    <location>
        <begin position="799"/>
        <end position="810"/>
    </location>
</feature>
<evidence type="ECO:0000259" key="6">
    <source>
        <dbReference type="Pfam" id="PF07715"/>
    </source>
</evidence>
<dbReference type="Pfam" id="PF13715">
    <property type="entry name" value="CarbopepD_reg_2"/>
    <property type="match status" value="1"/>
</dbReference>
<gene>
    <name evidence="8" type="ORF">H9S92_15235</name>
</gene>
<dbReference type="InterPro" id="IPR008969">
    <property type="entry name" value="CarboxyPept-like_regulatory"/>
</dbReference>
<comment type="subcellular location">
    <subcellularLocation>
        <location evidence="1">Cell outer membrane</location>
    </subcellularLocation>
</comment>
<dbReference type="Gene3D" id="2.170.130.10">
    <property type="entry name" value="TonB-dependent receptor, plug domain"/>
    <property type="match status" value="1"/>
</dbReference>
<feature type="domain" description="Outer membrane protein beta-barrel" evidence="7">
    <location>
        <begin position="386"/>
        <end position="791"/>
    </location>
</feature>
<name>A0A923PQD9_9BACT</name>
<dbReference type="Proteomes" id="UP000650081">
    <property type="component" value="Unassembled WGS sequence"/>
</dbReference>
<organism evidence="8 9">
    <name type="scientific">Neolewinella lacunae</name>
    <dbReference type="NCBI Taxonomy" id="1517758"/>
    <lineage>
        <taxon>Bacteria</taxon>
        <taxon>Pseudomonadati</taxon>
        <taxon>Bacteroidota</taxon>
        <taxon>Saprospiria</taxon>
        <taxon>Saprospirales</taxon>
        <taxon>Lewinellaceae</taxon>
        <taxon>Neolewinella</taxon>
    </lineage>
</organism>
<sequence>MKTLASLLFCLFFSLTLSAQSGPSESLAPNTGGLSGQLLEENTGEPIGFANVAIYNVTGDLVAGTTSDIDGTFVIKDLPYGDYRLEMSFIGYATEDRQLELSEAKRFFELDAIALGPDGQQLEEVIVTAERAVMELGLDRKVFNVEKTIAAAGGSAEDLLRQIPSITVDLEGNVSLRGNGNVRFLINGRPSGLTGANQQTFLQSLTAANIERIEVITNPGARFDPDGTGGLINIVLKNKTEDGFNATVNLNAGTNNKFDGSLDANWRKGKFNTTFGISGRSDERFFRGYREQEATFADTSFSRIFTFDGNRMRQSQLLKLGTEYAINDRSTFQISGNYQLSSGDNGNLRTTTFFDENNNSAFTSIRTEREPNDETDYEIRANYQTTFRKEGRQLTGALQFSDSNEEEIENYREVFSTPEGVVYDEILQNSPTLSGRKQFLGQLDYEQKIGEFKLETGWRSTLQRLDNLGIFNEFDETIGDFVKIDSNSNRFFYDEDIHALYATFGGKVDKLVFSAGLRAEQAYTTSRLTEPNVETFENDYFKVYPSVFLGYEVAEGSTIQASYSRRVNRPRSWDLNPFVDRGDPLNLRTGNPFLLPELINSFELNLQQRFGAGTFTGGFYYRQLNDLITRVTETLPGGVSLGTRANLDRGRDYGVEVITTLRPSEKLDFTLSLNAYRSEIDGQLAEGTVDANGYLFNGRLQGGYELPWDITTQFTYFYRSPGITPQGRIRAIQSLDLGFRKPVLNDKGAITLRVSDLFNQRRFRFTTDVGGLFTDSEFQRESRIVYLGFQYSLRQVKQKGRERQGGDRDQNGGGGDDF</sequence>
<dbReference type="InterPro" id="IPR041700">
    <property type="entry name" value="OMP_b-brl_3"/>
</dbReference>
<dbReference type="EMBL" id="JACSIT010000138">
    <property type="protein sequence ID" value="MBC6995523.1"/>
    <property type="molecule type" value="Genomic_DNA"/>
</dbReference>
<keyword evidence="5" id="KW-0732">Signal</keyword>